<evidence type="ECO:0000259" key="2">
    <source>
        <dbReference type="SMART" id="SM00854"/>
    </source>
</evidence>
<reference evidence="3 4" key="2">
    <citation type="submission" date="2014-05" db="EMBL/GenBank/DDBJ databases">
        <title>Genome sequence of the 3-chlorobenzoate degrading bacterium Pseudomonas knackmussii B13 shows multiple evidence for horizontal gene transfer.</title>
        <authorList>
            <person name="Miyazaki R."/>
            <person name="Bertelli C."/>
            <person name="Falquet L."/>
            <person name="Robinson-Rechavi M."/>
            <person name="Gharib W."/>
            <person name="Roy S."/>
            <person name="Van der Meer J.R."/>
        </authorList>
    </citation>
    <scope>NUCLEOTIDE SEQUENCE [LARGE SCALE GENOMIC DNA]</scope>
    <source>
        <strain evidence="3 4">B13</strain>
    </source>
</reference>
<keyword evidence="4" id="KW-1185">Reference proteome</keyword>
<evidence type="ECO:0000256" key="1">
    <source>
        <dbReference type="ARBA" id="ARBA00005662"/>
    </source>
</evidence>
<dbReference type="STRING" id="1301098.PKB_4234"/>
<dbReference type="PATRIC" id="fig|1301098.3.peg.4241"/>
<feature type="domain" description="Capsule synthesis protein CapA" evidence="2">
    <location>
        <begin position="9"/>
        <end position="289"/>
    </location>
</feature>
<dbReference type="Gene3D" id="3.60.21.10">
    <property type="match status" value="1"/>
</dbReference>
<dbReference type="EMBL" id="HG322950">
    <property type="protein sequence ID" value="CDF85559.1"/>
    <property type="molecule type" value="Genomic_DNA"/>
</dbReference>
<name>A0A024HLS3_PSEKB</name>
<dbReference type="SMART" id="SM00854">
    <property type="entry name" value="PGA_cap"/>
    <property type="match status" value="1"/>
</dbReference>
<dbReference type="RefSeq" id="WP_043254142.1">
    <property type="nucleotide sequence ID" value="NZ_HG322950.1"/>
</dbReference>
<sequence length="370" mass="40359">MSASSPPLRLFLGGDLMTARGIDQVLPHPGDPQLYEAYVKDANRYVELAERRNGPIARPVDFAYVWGVALQAIARHRADVRLVNLETAVTRRGWPQPKGINYRMHPDNLPVLRSACIDCCSLANNHVLDWGEEGLLDTLSGLDQAGVRHAGAGIDRGSAEAPAVLPVAGGRLLVFAFATGDCGVPASWSAGEGRAGIARLADLSSSTVARIASHIDAFRQPGDRVLVSLHWGGNWEFPVAPEQTRFAHALIDEAGADLVHGHSSHHVKALEVYRERLILYGCGDLLDDYEGIGGHERYRSDLGLLYFPELDAAGRLLSLALCPTLQCRLSLQAAVETDRAWLLDTLNRLCLPFGCWLRGDDAGELHLHWH</sequence>
<organism evidence="3 4">
    <name type="scientific">Pseudomonas knackmussii (strain DSM 6978 / CCUG 54928 / LMG 23759 / B13)</name>
    <dbReference type="NCBI Taxonomy" id="1301098"/>
    <lineage>
        <taxon>Bacteria</taxon>
        <taxon>Pseudomonadati</taxon>
        <taxon>Pseudomonadota</taxon>
        <taxon>Gammaproteobacteria</taxon>
        <taxon>Pseudomonadales</taxon>
        <taxon>Pseudomonadaceae</taxon>
        <taxon>Pseudomonas</taxon>
    </lineage>
</organism>
<dbReference type="CDD" id="cd07381">
    <property type="entry name" value="MPP_CapA"/>
    <property type="match status" value="1"/>
</dbReference>
<evidence type="ECO:0000313" key="3">
    <source>
        <dbReference type="EMBL" id="CDF85559.1"/>
    </source>
</evidence>
<dbReference type="HOGENOM" id="CLU_038823_3_0_6"/>
<accession>A0A024HLS3</accession>
<dbReference type="SUPFAM" id="SSF56300">
    <property type="entry name" value="Metallo-dependent phosphatases"/>
    <property type="match status" value="1"/>
</dbReference>
<gene>
    <name evidence="3" type="ORF">PKB_4234</name>
</gene>
<reference evidence="3 4" key="1">
    <citation type="submission" date="2013-03" db="EMBL/GenBank/DDBJ databases">
        <authorList>
            <person name="Linke B."/>
        </authorList>
    </citation>
    <scope>NUCLEOTIDE SEQUENCE [LARGE SCALE GENOMIC DNA]</scope>
    <source>
        <strain evidence="3 4">B13</strain>
    </source>
</reference>
<dbReference type="InterPro" id="IPR029052">
    <property type="entry name" value="Metallo-depent_PP-like"/>
</dbReference>
<comment type="similarity">
    <text evidence="1">Belongs to the CapA family.</text>
</comment>
<dbReference type="AlphaFoldDB" id="A0A024HLS3"/>
<dbReference type="OrthoDB" id="9810718at2"/>
<dbReference type="PANTHER" id="PTHR33393:SF11">
    <property type="entry name" value="POLYGLUTAMINE SYNTHESIS ACCESSORY PROTEIN RV0574C-RELATED"/>
    <property type="match status" value="1"/>
</dbReference>
<dbReference type="Pfam" id="PF09587">
    <property type="entry name" value="PGA_cap"/>
    <property type="match status" value="1"/>
</dbReference>
<dbReference type="InterPro" id="IPR052169">
    <property type="entry name" value="CW_Biosynth-Accessory"/>
</dbReference>
<protein>
    <recommendedName>
        <fullName evidence="2">Capsule synthesis protein CapA domain-containing protein</fullName>
    </recommendedName>
</protein>
<evidence type="ECO:0000313" key="4">
    <source>
        <dbReference type="Proteomes" id="UP000025241"/>
    </source>
</evidence>
<dbReference type="Proteomes" id="UP000025241">
    <property type="component" value="Chromosome I"/>
</dbReference>
<dbReference type="KEGG" id="pkc:PKB_4234"/>
<dbReference type="InterPro" id="IPR019079">
    <property type="entry name" value="Capsule_synth_CapA"/>
</dbReference>
<proteinExistence type="inferred from homology"/>
<dbReference type="eggNOG" id="COG2843">
    <property type="taxonomic scope" value="Bacteria"/>
</dbReference>
<dbReference type="PANTHER" id="PTHR33393">
    <property type="entry name" value="POLYGLUTAMINE SYNTHESIS ACCESSORY PROTEIN RV0574C-RELATED"/>
    <property type="match status" value="1"/>
</dbReference>